<keyword evidence="1" id="KW-0472">Membrane</keyword>
<dbReference type="OrthoDB" id="10343412at2759"/>
<dbReference type="Proteomes" id="UP001165082">
    <property type="component" value="Unassembled WGS sequence"/>
</dbReference>
<sequence>MPLRFLSRGIGLFLTATFHFKFLCLILYEAWEKLNDLNKHSFHKDKGDKEGSPASFISSGLPKCVGLLSFRRVNDGMLEGEEDFSCSCNVAAIPIDECNNEVSNWTYNYPRSEDDPKQGTAWNRMDELVNENKADYTRTFLTFIAQIPTFLCALVWLIYIVCHLCKTDARYGTLKWYIQLSRLNNVKLLRRTVIFFFLAQVFVLVSCIIIAGELQDKSNCDAGGNDCLNDKAKETYGELVAKLFTNEFIFEQLLCFFVLSDLYDSIEEENALLNLDSSVVANLECSWLKWYMPNGPNEIKELMEDSALHILLFNKYNLKGDQDKGIVGLRKLLGLDGANRFAQEVLTVAGQAYKERPEDEEIVVGGSGGEGGEGDHGVELTTIAPFANPVV</sequence>
<name>A0A9W7ABQ6_9STRA</name>
<protein>
    <submittedName>
        <fullName evidence="2">Uncharacterized protein</fullName>
    </submittedName>
</protein>
<feature type="transmembrane region" description="Helical" evidence="1">
    <location>
        <begin position="12"/>
        <end position="31"/>
    </location>
</feature>
<evidence type="ECO:0000313" key="2">
    <source>
        <dbReference type="EMBL" id="GMH67406.1"/>
    </source>
</evidence>
<dbReference type="AlphaFoldDB" id="A0A9W7ABQ6"/>
<gene>
    <name evidence="2" type="ORF">TrRE_jg253</name>
</gene>
<dbReference type="EMBL" id="BRXZ01001288">
    <property type="protein sequence ID" value="GMH67406.1"/>
    <property type="molecule type" value="Genomic_DNA"/>
</dbReference>
<keyword evidence="3" id="KW-1185">Reference proteome</keyword>
<keyword evidence="1" id="KW-0812">Transmembrane</keyword>
<organism evidence="2 3">
    <name type="scientific">Triparma retinervis</name>
    <dbReference type="NCBI Taxonomy" id="2557542"/>
    <lineage>
        <taxon>Eukaryota</taxon>
        <taxon>Sar</taxon>
        <taxon>Stramenopiles</taxon>
        <taxon>Ochrophyta</taxon>
        <taxon>Bolidophyceae</taxon>
        <taxon>Parmales</taxon>
        <taxon>Triparmaceae</taxon>
        <taxon>Triparma</taxon>
    </lineage>
</organism>
<accession>A0A9W7ABQ6</accession>
<reference evidence="2" key="1">
    <citation type="submission" date="2022-07" db="EMBL/GenBank/DDBJ databases">
        <title>Genome analysis of Parmales, a sister group of diatoms, reveals the evolutionary specialization of diatoms from phago-mixotrophs to photoautotrophs.</title>
        <authorList>
            <person name="Ban H."/>
            <person name="Sato S."/>
            <person name="Yoshikawa S."/>
            <person name="Kazumasa Y."/>
            <person name="Nakamura Y."/>
            <person name="Ichinomiya M."/>
            <person name="Saitoh K."/>
            <person name="Sato N."/>
            <person name="Blanc-Mathieu R."/>
            <person name="Endo H."/>
            <person name="Kuwata A."/>
            <person name="Ogata H."/>
        </authorList>
    </citation>
    <scope>NUCLEOTIDE SEQUENCE</scope>
</reference>
<keyword evidence="1" id="KW-1133">Transmembrane helix</keyword>
<evidence type="ECO:0000256" key="1">
    <source>
        <dbReference type="SAM" id="Phobius"/>
    </source>
</evidence>
<proteinExistence type="predicted"/>
<comment type="caution">
    <text evidence="2">The sequence shown here is derived from an EMBL/GenBank/DDBJ whole genome shotgun (WGS) entry which is preliminary data.</text>
</comment>
<feature type="transmembrane region" description="Helical" evidence="1">
    <location>
        <begin position="140"/>
        <end position="162"/>
    </location>
</feature>
<evidence type="ECO:0000313" key="3">
    <source>
        <dbReference type="Proteomes" id="UP001165082"/>
    </source>
</evidence>
<feature type="transmembrane region" description="Helical" evidence="1">
    <location>
        <begin position="192"/>
        <end position="212"/>
    </location>
</feature>